<evidence type="ECO:0000256" key="1">
    <source>
        <dbReference type="ARBA" id="ARBA00005495"/>
    </source>
</evidence>
<evidence type="ECO:0000256" key="2">
    <source>
        <dbReference type="ARBA" id="ARBA00022723"/>
    </source>
</evidence>
<keyword evidence="2" id="KW-0479">Metal-binding</keyword>
<organism evidence="6 7">
    <name type="scientific">Aliishimia ponticola</name>
    <dbReference type="NCBI Taxonomy" id="2499833"/>
    <lineage>
        <taxon>Bacteria</taxon>
        <taxon>Pseudomonadati</taxon>
        <taxon>Pseudomonadota</taxon>
        <taxon>Alphaproteobacteria</taxon>
        <taxon>Rhodobacterales</taxon>
        <taxon>Paracoccaceae</taxon>
        <taxon>Aliishimia</taxon>
    </lineage>
</organism>
<dbReference type="InterPro" id="IPR006913">
    <property type="entry name" value="CENP-V/GFA"/>
</dbReference>
<evidence type="ECO:0000256" key="4">
    <source>
        <dbReference type="ARBA" id="ARBA00023239"/>
    </source>
</evidence>
<name>A0A4S4NES7_9RHOB</name>
<feature type="domain" description="CENP-V/GFA" evidence="5">
    <location>
        <begin position="35"/>
        <end position="145"/>
    </location>
</feature>
<dbReference type="Gene3D" id="3.90.1590.10">
    <property type="entry name" value="glutathione-dependent formaldehyde- activating enzyme (gfa)"/>
    <property type="match status" value="1"/>
</dbReference>
<dbReference type="InterPro" id="IPR011057">
    <property type="entry name" value="Mss4-like_sf"/>
</dbReference>
<evidence type="ECO:0000313" key="7">
    <source>
        <dbReference type="Proteomes" id="UP000306602"/>
    </source>
</evidence>
<proteinExistence type="inferred from homology"/>
<keyword evidence="7" id="KW-1185">Reference proteome</keyword>
<evidence type="ECO:0000259" key="5">
    <source>
        <dbReference type="PROSITE" id="PS51891"/>
    </source>
</evidence>
<dbReference type="PANTHER" id="PTHR33337:SF40">
    <property type="entry name" value="CENP-V_GFA DOMAIN-CONTAINING PROTEIN-RELATED"/>
    <property type="match status" value="1"/>
</dbReference>
<dbReference type="PANTHER" id="PTHR33337">
    <property type="entry name" value="GFA DOMAIN-CONTAINING PROTEIN"/>
    <property type="match status" value="1"/>
</dbReference>
<comment type="caution">
    <text evidence="6">The sequence shown here is derived from an EMBL/GenBank/DDBJ whole genome shotgun (WGS) entry which is preliminary data.</text>
</comment>
<protein>
    <submittedName>
        <fullName evidence="6">GFA family protein</fullName>
    </submittedName>
</protein>
<dbReference type="SUPFAM" id="SSF51316">
    <property type="entry name" value="Mss4-like"/>
    <property type="match status" value="1"/>
</dbReference>
<evidence type="ECO:0000313" key="6">
    <source>
        <dbReference type="EMBL" id="THH36621.1"/>
    </source>
</evidence>
<keyword evidence="3" id="KW-0862">Zinc</keyword>
<dbReference type="GO" id="GO:0046872">
    <property type="term" value="F:metal ion binding"/>
    <property type="evidence" value="ECO:0007669"/>
    <property type="project" value="UniProtKB-KW"/>
</dbReference>
<reference evidence="6 7" key="1">
    <citation type="submission" date="2019-04" db="EMBL/GenBank/DDBJ databases">
        <title>Shimia ponticola sp. nov., isolated from seawater.</title>
        <authorList>
            <person name="Kim Y.-O."/>
            <person name="Yoon J.-H."/>
        </authorList>
    </citation>
    <scope>NUCLEOTIDE SEQUENCE [LARGE SCALE GENOMIC DNA]</scope>
    <source>
        <strain evidence="6 7">MYP11</strain>
    </source>
</reference>
<dbReference type="OrthoDB" id="9807246at2"/>
<dbReference type="GO" id="GO:0016846">
    <property type="term" value="F:carbon-sulfur lyase activity"/>
    <property type="evidence" value="ECO:0007669"/>
    <property type="project" value="InterPro"/>
</dbReference>
<comment type="similarity">
    <text evidence="1">Belongs to the Gfa family.</text>
</comment>
<evidence type="ECO:0000256" key="3">
    <source>
        <dbReference type="ARBA" id="ARBA00022833"/>
    </source>
</evidence>
<gene>
    <name evidence="6" type="ORF">E4Z66_06630</name>
</gene>
<dbReference type="EMBL" id="SRKY01000002">
    <property type="protein sequence ID" value="THH36621.1"/>
    <property type="molecule type" value="Genomic_DNA"/>
</dbReference>
<accession>A0A4S4NES7</accession>
<dbReference type="PROSITE" id="PS51891">
    <property type="entry name" value="CENP_V_GFA"/>
    <property type="match status" value="1"/>
</dbReference>
<dbReference type="Pfam" id="PF04828">
    <property type="entry name" value="GFA"/>
    <property type="match status" value="1"/>
</dbReference>
<dbReference type="AlphaFoldDB" id="A0A4S4NES7"/>
<sequence length="173" mass="18833">MARLRGRCKQVSQIVRRLCDANDIQQQSGAIVMTRTGGCNCGAVRFEITQDPDHVHACHCGMCRRFSGGVFLGVEVPADQVRFDTEEGLAVYRSSDWAERAFCKSCGSSLFYRLTAPGPMNGVCYIGIGTLDDANGLPLTGEIYIDCKPDGYAFAGNTDKKTEVEMLAMFSAP</sequence>
<keyword evidence="4" id="KW-0456">Lyase</keyword>
<dbReference type="Proteomes" id="UP000306602">
    <property type="component" value="Unassembled WGS sequence"/>
</dbReference>